<name>A0A3D9B7Y6_9FLAO</name>
<keyword evidence="3" id="KW-1185">Reference proteome</keyword>
<comment type="caution">
    <text evidence="2">The sequence shown here is derived from an EMBL/GenBank/DDBJ whole genome shotgun (WGS) entry which is preliminary data.</text>
</comment>
<evidence type="ECO:0000313" key="3">
    <source>
        <dbReference type="Proteomes" id="UP000256257"/>
    </source>
</evidence>
<dbReference type="EMBL" id="QNVV01000002">
    <property type="protein sequence ID" value="REC49703.1"/>
    <property type="molecule type" value="Genomic_DNA"/>
</dbReference>
<dbReference type="Pfam" id="PF09994">
    <property type="entry name" value="T6SS_Tle1-like_cat"/>
    <property type="match status" value="2"/>
</dbReference>
<evidence type="ECO:0000313" key="2">
    <source>
        <dbReference type="EMBL" id="REC49703.1"/>
    </source>
</evidence>
<feature type="domain" description="T6SS Phospholipase effector Tle1-like catalytic" evidence="1">
    <location>
        <begin position="135"/>
        <end position="225"/>
    </location>
</feature>
<evidence type="ECO:0000259" key="1">
    <source>
        <dbReference type="Pfam" id="PF09994"/>
    </source>
</evidence>
<reference evidence="2 3" key="1">
    <citation type="submission" date="2018-06" db="EMBL/GenBank/DDBJ databases">
        <title>Novel Chryseobacterium species.</title>
        <authorList>
            <person name="Newman J."/>
            <person name="Hugo C."/>
            <person name="Oosthuizen L."/>
            <person name="Charimba G."/>
        </authorList>
    </citation>
    <scope>NUCLEOTIDE SEQUENCE [LARGE SCALE GENOMIC DNA]</scope>
    <source>
        <strain evidence="2 3">7_F195</strain>
    </source>
</reference>
<dbReference type="PANTHER" id="PTHR33840">
    <property type="match status" value="1"/>
</dbReference>
<dbReference type="Proteomes" id="UP000256257">
    <property type="component" value="Unassembled WGS sequence"/>
</dbReference>
<protein>
    <submittedName>
        <fullName evidence="2">DUF2235 domain-containing protein</fullName>
    </submittedName>
</protein>
<feature type="domain" description="T6SS Phospholipase effector Tle1-like catalytic" evidence="1">
    <location>
        <begin position="11"/>
        <end position="128"/>
    </location>
</feature>
<proteinExistence type="predicted"/>
<dbReference type="PANTHER" id="PTHR33840:SF1">
    <property type="entry name" value="TLE1 PHOSPHOLIPASE DOMAIN-CONTAINING PROTEIN"/>
    <property type="match status" value="1"/>
</dbReference>
<organism evidence="2 3">
    <name type="scientific">Chryseobacterium pennipullorum</name>
    <dbReference type="NCBI Taxonomy" id="2258963"/>
    <lineage>
        <taxon>Bacteria</taxon>
        <taxon>Pseudomonadati</taxon>
        <taxon>Bacteroidota</taxon>
        <taxon>Flavobacteriia</taxon>
        <taxon>Flavobacteriales</taxon>
        <taxon>Weeksellaceae</taxon>
        <taxon>Chryseobacterium group</taxon>
        <taxon>Chryseobacterium</taxon>
    </lineage>
</organism>
<sequence length="454" mass="51982">MSGSSVISVGIFFDGTGNNGVNVFSTDKPLNNNESYYGAFTNIYKLYRLFNGTEKIYIEGIGTVTGKEDSNFAMATCANAPYSNGYSSDDKLEKAEDFIRKVISNGDLEYHFYLYGFGRGAMLARTFCHQLLARYSPENCKIRFLGAFDSVESKPFNTYDLNLPHQVENALHICAVNESRFFFPLTGFFEHSKTREDQEYKNQYSVWKEIFVPGAHADVGGGYLEGPQSVYISTDFVNPDELRTYVSDLRNSKTDAEGNKIWDALLSDYRVETVDRISQAYLCRDKIYTDLSKVYGKLMLEETNFIHPVFSTENNIYFETDECRHPVIKKIYRELQGYVKDLSTARKPIYPYEELKDYIHISGNFGLYSTRFLERTDYEINVELINNGLNVSSSTSVDQNTHTRLSVELHLPEDSFIADFLYGTNVPNNDIWTRYIVRTAPVKINEINNSTSQF</sequence>
<accession>A0A3D9B7Y6</accession>
<dbReference type="AlphaFoldDB" id="A0A3D9B7Y6"/>
<gene>
    <name evidence="2" type="ORF">DRF67_04350</name>
</gene>
<dbReference type="OrthoDB" id="4378831at2"/>
<dbReference type="InterPro" id="IPR018712">
    <property type="entry name" value="Tle1-like_cat"/>
</dbReference>
<dbReference type="RefSeq" id="WP_115926992.1">
    <property type="nucleotide sequence ID" value="NZ_QNVV01000002.1"/>
</dbReference>